<dbReference type="InterPro" id="IPR037120">
    <property type="entry name" value="Haem_peroxidase_sf_animal"/>
</dbReference>
<dbReference type="Proteomes" id="UP000664859">
    <property type="component" value="Unassembled WGS sequence"/>
</dbReference>
<proteinExistence type="predicted"/>
<dbReference type="Pfam" id="PF03098">
    <property type="entry name" value="An_peroxidase"/>
    <property type="match status" value="1"/>
</dbReference>
<keyword evidence="5" id="KW-1185">Reference proteome</keyword>
<dbReference type="InterPro" id="IPR019791">
    <property type="entry name" value="Haem_peroxidase_animal"/>
</dbReference>
<keyword evidence="3" id="KW-0325">Glycoprotein</keyword>
<keyword evidence="2" id="KW-0964">Secreted</keyword>
<evidence type="ECO:0000256" key="3">
    <source>
        <dbReference type="ARBA" id="ARBA00023180"/>
    </source>
</evidence>
<dbReference type="GO" id="GO:0004601">
    <property type="term" value="F:peroxidase activity"/>
    <property type="evidence" value="ECO:0007669"/>
    <property type="project" value="UniProtKB-KW"/>
</dbReference>
<dbReference type="PROSITE" id="PS50292">
    <property type="entry name" value="PEROXIDASE_3"/>
    <property type="match status" value="1"/>
</dbReference>
<evidence type="ECO:0000256" key="1">
    <source>
        <dbReference type="ARBA" id="ARBA00004613"/>
    </source>
</evidence>
<dbReference type="GO" id="GO:0006979">
    <property type="term" value="P:response to oxidative stress"/>
    <property type="evidence" value="ECO:0007669"/>
    <property type="project" value="InterPro"/>
</dbReference>
<sequence length="521" mass="55246">MGAKILRDVYLAHESPLSARGVNQAWVYWGLLVYHDLVETTPGTEAFNALRPLRRRVRARLGGVDDDTALLRPPAPPHHFVIPCDDGVADAQCPVAACPAAGAPPVTVPYTRARAALVGGVRTPLNAATAFLDLDGVSGERVRGVRMPLNAATAFPDLDVIYGRDEATARALRDTAGGGGGSSRYMALSAAGLPLWDRAAARWRIADQRNARLRGTFALHALLLREHNRRAAEFTPAYLARLQAATPEGCQPKDCTEFTEDNIYSAARTFFTEDDIYFAARFTEDDIYYAARAFVIAVAQHITLHEFMPQLLGLPSSEQPNAKRNYSADPTIDLLAAVAFRWPYTALGPVDRIVDASWAPVPDADLAPVGSACGAAAVARTATGGGGGLDAALRGMMLAGSAAVDAFLPPRGAASCLDEPVIDIQVRSPRVWLASCLDEPVIDIQAARDFGAPTYNDARRAAGLAPKANFNAITNDTRAAAALETAYGGDIEAVDMLVGGLAEAAFAPTPATVSVLGELFT</sequence>
<reference evidence="4" key="1">
    <citation type="submission" date="2021-02" db="EMBL/GenBank/DDBJ databases">
        <title>First Annotated Genome of the Yellow-green Alga Tribonema minus.</title>
        <authorList>
            <person name="Mahan K.M."/>
        </authorList>
    </citation>
    <scope>NUCLEOTIDE SEQUENCE</scope>
    <source>
        <strain evidence="4">UTEX B ZZ1240</strain>
    </source>
</reference>
<keyword evidence="4" id="KW-0575">Peroxidase</keyword>
<dbReference type="AlphaFoldDB" id="A0A835YRQ8"/>
<dbReference type="PANTHER" id="PTHR11475">
    <property type="entry name" value="OXIDASE/PEROXIDASE"/>
    <property type="match status" value="1"/>
</dbReference>
<name>A0A835YRQ8_9STRA</name>
<dbReference type="GO" id="GO:0005576">
    <property type="term" value="C:extracellular region"/>
    <property type="evidence" value="ECO:0007669"/>
    <property type="project" value="UniProtKB-SubCell"/>
</dbReference>
<dbReference type="GO" id="GO:0020037">
    <property type="term" value="F:heme binding"/>
    <property type="evidence" value="ECO:0007669"/>
    <property type="project" value="InterPro"/>
</dbReference>
<dbReference type="SUPFAM" id="SSF48113">
    <property type="entry name" value="Heme-dependent peroxidases"/>
    <property type="match status" value="1"/>
</dbReference>
<protein>
    <submittedName>
        <fullName evidence="4">Heme peroxidase</fullName>
    </submittedName>
</protein>
<dbReference type="OrthoDB" id="823504at2759"/>
<accession>A0A835YRQ8</accession>
<comment type="subcellular location">
    <subcellularLocation>
        <location evidence="1">Secreted</location>
    </subcellularLocation>
</comment>
<dbReference type="EMBL" id="JAFCMP010000543">
    <property type="protein sequence ID" value="KAG5175954.1"/>
    <property type="molecule type" value="Genomic_DNA"/>
</dbReference>
<organism evidence="4 5">
    <name type="scientific">Tribonema minus</name>
    <dbReference type="NCBI Taxonomy" id="303371"/>
    <lineage>
        <taxon>Eukaryota</taxon>
        <taxon>Sar</taxon>
        <taxon>Stramenopiles</taxon>
        <taxon>Ochrophyta</taxon>
        <taxon>PX clade</taxon>
        <taxon>Xanthophyceae</taxon>
        <taxon>Tribonematales</taxon>
        <taxon>Tribonemataceae</taxon>
        <taxon>Tribonema</taxon>
    </lineage>
</organism>
<evidence type="ECO:0000313" key="5">
    <source>
        <dbReference type="Proteomes" id="UP000664859"/>
    </source>
</evidence>
<gene>
    <name evidence="4" type="ORF">JKP88DRAFT_283192</name>
</gene>
<evidence type="ECO:0000313" key="4">
    <source>
        <dbReference type="EMBL" id="KAG5175954.1"/>
    </source>
</evidence>
<dbReference type="PANTHER" id="PTHR11475:SF4">
    <property type="entry name" value="CHORION PEROXIDASE"/>
    <property type="match status" value="1"/>
</dbReference>
<keyword evidence="4" id="KW-0560">Oxidoreductase</keyword>
<evidence type="ECO:0000256" key="2">
    <source>
        <dbReference type="ARBA" id="ARBA00022525"/>
    </source>
</evidence>
<dbReference type="InterPro" id="IPR010255">
    <property type="entry name" value="Haem_peroxidase_sf"/>
</dbReference>
<dbReference type="Gene3D" id="1.10.640.10">
    <property type="entry name" value="Haem peroxidase domain superfamily, animal type"/>
    <property type="match status" value="1"/>
</dbReference>
<comment type="caution">
    <text evidence="4">The sequence shown here is derived from an EMBL/GenBank/DDBJ whole genome shotgun (WGS) entry which is preliminary data.</text>
</comment>